<reference evidence="1" key="1">
    <citation type="submission" date="2021-06" db="EMBL/GenBank/DDBJ databases">
        <authorList>
            <consortium name="DOE Joint Genome Institute"/>
            <person name="Mondo S.J."/>
            <person name="Amses K.R."/>
            <person name="Simmons D.R."/>
            <person name="Longcore J.E."/>
            <person name="Seto K."/>
            <person name="Alves G.H."/>
            <person name="Bonds A.E."/>
            <person name="Quandt C.A."/>
            <person name="Davis W.J."/>
            <person name="Chang Y."/>
            <person name="Letcher P.M."/>
            <person name="Powell M.J."/>
            <person name="Kuo A."/>
            <person name="Labutti K."/>
            <person name="Pangilinan J."/>
            <person name="Andreopoulos W."/>
            <person name="Tritt A."/>
            <person name="Riley R."/>
            <person name="Hundley H."/>
            <person name="Johnson J."/>
            <person name="Lipzen A."/>
            <person name="Barry K."/>
            <person name="Berbee M.L."/>
            <person name="Buchler N.E."/>
            <person name="Grigoriev I.V."/>
            <person name="Spatafora J.W."/>
            <person name="Stajich J.E."/>
            <person name="James T.Y."/>
        </authorList>
    </citation>
    <scope>NUCLEOTIDE SEQUENCE</scope>
    <source>
        <strain evidence="1">AG</strain>
    </source>
</reference>
<sequence>MQRKSLWGSYKSIPPRSRMFIGLAGMAFAAIGIVVSDKIEERFPVEQRTESVPIVIDRS</sequence>
<organism evidence="1 2">
    <name type="scientific">Umbelopsis ramanniana AG</name>
    <dbReference type="NCBI Taxonomy" id="1314678"/>
    <lineage>
        <taxon>Eukaryota</taxon>
        <taxon>Fungi</taxon>
        <taxon>Fungi incertae sedis</taxon>
        <taxon>Mucoromycota</taxon>
        <taxon>Mucoromycotina</taxon>
        <taxon>Umbelopsidomycetes</taxon>
        <taxon>Umbelopsidales</taxon>
        <taxon>Umbelopsidaceae</taxon>
        <taxon>Umbelopsis</taxon>
    </lineage>
</organism>
<dbReference type="AlphaFoldDB" id="A0AAD5E5Z4"/>
<dbReference type="GeneID" id="75918798"/>
<evidence type="ECO:0000313" key="1">
    <source>
        <dbReference type="EMBL" id="KAI8577279.1"/>
    </source>
</evidence>
<protein>
    <submittedName>
        <fullName evidence="1">Uncharacterized protein</fullName>
    </submittedName>
</protein>
<proteinExistence type="predicted"/>
<gene>
    <name evidence="1" type="ORF">K450DRAFT_282787</name>
</gene>
<name>A0AAD5E5Z4_UMBRA</name>
<dbReference type="RefSeq" id="XP_051442283.1">
    <property type="nucleotide sequence ID" value="XM_051593456.1"/>
</dbReference>
<dbReference type="Proteomes" id="UP001206595">
    <property type="component" value="Unassembled WGS sequence"/>
</dbReference>
<keyword evidence="2" id="KW-1185">Reference proteome</keyword>
<reference evidence="1" key="2">
    <citation type="journal article" date="2022" name="Proc. Natl. Acad. Sci. U.S.A.">
        <title>Diploid-dominant life cycles characterize the early evolution of Fungi.</title>
        <authorList>
            <person name="Amses K.R."/>
            <person name="Simmons D.R."/>
            <person name="Longcore J.E."/>
            <person name="Mondo S.J."/>
            <person name="Seto K."/>
            <person name="Jeronimo G.H."/>
            <person name="Bonds A.E."/>
            <person name="Quandt C.A."/>
            <person name="Davis W.J."/>
            <person name="Chang Y."/>
            <person name="Federici B.A."/>
            <person name="Kuo A."/>
            <person name="LaButti K."/>
            <person name="Pangilinan J."/>
            <person name="Andreopoulos W."/>
            <person name="Tritt A."/>
            <person name="Riley R."/>
            <person name="Hundley H."/>
            <person name="Johnson J."/>
            <person name="Lipzen A."/>
            <person name="Barry K."/>
            <person name="Lang B.F."/>
            <person name="Cuomo C.A."/>
            <person name="Buchler N.E."/>
            <person name="Grigoriev I.V."/>
            <person name="Spatafora J.W."/>
            <person name="Stajich J.E."/>
            <person name="James T.Y."/>
        </authorList>
    </citation>
    <scope>NUCLEOTIDE SEQUENCE</scope>
    <source>
        <strain evidence="1">AG</strain>
    </source>
</reference>
<accession>A0AAD5E5Z4</accession>
<dbReference type="EMBL" id="MU620943">
    <property type="protein sequence ID" value="KAI8577279.1"/>
    <property type="molecule type" value="Genomic_DNA"/>
</dbReference>
<evidence type="ECO:0000313" key="2">
    <source>
        <dbReference type="Proteomes" id="UP001206595"/>
    </source>
</evidence>
<comment type="caution">
    <text evidence="1">The sequence shown here is derived from an EMBL/GenBank/DDBJ whole genome shotgun (WGS) entry which is preliminary data.</text>
</comment>